<reference evidence="3" key="2">
    <citation type="submission" date="2020-06" db="EMBL/GenBank/DDBJ databases">
        <title>Helianthus annuus Genome sequencing and assembly Release 2.</title>
        <authorList>
            <person name="Gouzy J."/>
            <person name="Langlade N."/>
            <person name="Munos S."/>
        </authorList>
    </citation>
    <scope>NUCLEOTIDE SEQUENCE</scope>
    <source>
        <tissue evidence="3">Leaves</tissue>
    </source>
</reference>
<evidence type="ECO:0000259" key="2">
    <source>
        <dbReference type="Pfam" id="PF12776"/>
    </source>
</evidence>
<protein>
    <submittedName>
        <fullName evidence="3">Myb/SANT-like domain-containing protein</fullName>
    </submittedName>
</protein>
<evidence type="ECO:0000256" key="1">
    <source>
        <dbReference type="SAM" id="MobiDB-lite"/>
    </source>
</evidence>
<sequence>MAHKKGRISWKQESVDKTFLEACIVEVTLHGREGSSLKQSSWKNVAEKLKTEHNFIADQKQMKNRYDYLKSKFAAWSKLKNKTGNVYNPVTNTFNLSEEEWQPEIKSNKYVEALRSAPLSFPELCVQLFEGSTSNGFDSWGPSSTLPHPSEEVFDHNLNGIEDIECGQMEPPTQGATEEASGRSKKRRNEKIRQQ</sequence>
<proteinExistence type="predicted"/>
<dbReference type="InterPro" id="IPR024752">
    <property type="entry name" value="Myb/SANT-like_dom"/>
</dbReference>
<gene>
    <name evidence="3" type="ORF">HanXRQr2_Chr07g0281191</name>
</gene>
<dbReference type="Pfam" id="PF12776">
    <property type="entry name" value="Myb_DNA-bind_3"/>
    <property type="match status" value="1"/>
</dbReference>
<accession>A0A9K3IJ22</accession>
<organism evidence="3 4">
    <name type="scientific">Helianthus annuus</name>
    <name type="common">Common sunflower</name>
    <dbReference type="NCBI Taxonomy" id="4232"/>
    <lineage>
        <taxon>Eukaryota</taxon>
        <taxon>Viridiplantae</taxon>
        <taxon>Streptophyta</taxon>
        <taxon>Embryophyta</taxon>
        <taxon>Tracheophyta</taxon>
        <taxon>Spermatophyta</taxon>
        <taxon>Magnoliopsida</taxon>
        <taxon>eudicotyledons</taxon>
        <taxon>Gunneridae</taxon>
        <taxon>Pentapetalae</taxon>
        <taxon>asterids</taxon>
        <taxon>campanulids</taxon>
        <taxon>Asterales</taxon>
        <taxon>Asteraceae</taxon>
        <taxon>Asteroideae</taxon>
        <taxon>Heliantheae alliance</taxon>
        <taxon>Heliantheae</taxon>
        <taxon>Helianthus</taxon>
    </lineage>
</organism>
<feature type="compositionally biased region" description="Basic residues" evidence="1">
    <location>
        <begin position="183"/>
        <end position="195"/>
    </location>
</feature>
<name>A0A9K3IJ22_HELAN</name>
<dbReference type="Gramene" id="mRNA:HanXRQr2_Chr07g0281191">
    <property type="protein sequence ID" value="mRNA:HanXRQr2_Chr07g0281191"/>
    <property type="gene ID" value="HanXRQr2_Chr07g0281191"/>
</dbReference>
<evidence type="ECO:0000313" key="3">
    <source>
        <dbReference type="EMBL" id="KAF5797490.1"/>
    </source>
</evidence>
<dbReference type="PANTHER" id="PTHR31704">
    <property type="entry name" value="MYB/SANT-LIKE DNA-BINDING DOMAIN PROTEIN-RELATED"/>
    <property type="match status" value="1"/>
</dbReference>
<dbReference type="EMBL" id="MNCJ02000322">
    <property type="protein sequence ID" value="KAF5797490.1"/>
    <property type="molecule type" value="Genomic_DNA"/>
</dbReference>
<feature type="domain" description="Myb/SANT-like" evidence="2">
    <location>
        <begin position="10"/>
        <end position="102"/>
    </location>
</feature>
<dbReference type="Proteomes" id="UP000215914">
    <property type="component" value="Unassembled WGS sequence"/>
</dbReference>
<feature type="region of interest" description="Disordered" evidence="1">
    <location>
        <begin position="165"/>
        <end position="195"/>
    </location>
</feature>
<keyword evidence="4" id="KW-1185">Reference proteome</keyword>
<dbReference type="AlphaFoldDB" id="A0A9K3IJ22"/>
<evidence type="ECO:0000313" key="4">
    <source>
        <dbReference type="Proteomes" id="UP000215914"/>
    </source>
</evidence>
<reference evidence="3" key="1">
    <citation type="journal article" date="2017" name="Nature">
        <title>The sunflower genome provides insights into oil metabolism, flowering and Asterid evolution.</title>
        <authorList>
            <person name="Badouin H."/>
            <person name="Gouzy J."/>
            <person name="Grassa C.J."/>
            <person name="Murat F."/>
            <person name="Staton S.E."/>
            <person name="Cottret L."/>
            <person name="Lelandais-Briere C."/>
            <person name="Owens G.L."/>
            <person name="Carrere S."/>
            <person name="Mayjonade B."/>
            <person name="Legrand L."/>
            <person name="Gill N."/>
            <person name="Kane N.C."/>
            <person name="Bowers J.E."/>
            <person name="Hubner S."/>
            <person name="Bellec A."/>
            <person name="Berard A."/>
            <person name="Berges H."/>
            <person name="Blanchet N."/>
            <person name="Boniface M.C."/>
            <person name="Brunel D."/>
            <person name="Catrice O."/>
            <person name="Chaidir N."/>
            <person name="Claudel C."/>
            <person name="Donnadieu C."/>
            <person name="Faraut T."/>
            <person name="Fievet G."/>
            <person name="Helmstetter N."/>
            <person name="King M."/>
            <person name="Knapp S.J."/>
            <person name="Lai Z."/>
            <person name="Le Paslier M.C."/>
            <person name="Lippi Y."/>
            <person name="Lorenzon L."/>
            <person name="Mandel J.R."/>
            <person name="Marage G."/>
            <person name="Marchand G."/>
            <person name="Marquand E."/>
            <person name="Bret-Mestries E."/>
            <person name="Morien E."/>
            <person name="Nambeesan S."/>
            <person name="Nguyen T."/>
            <person name="Pegot-Espagnet P."/>
            <person name="Pouilly N."/>
            <person name="Raftis F."/>
            <person name="Sallet E."/>
            <person name="Schiex T."/>
            <person name="Thomas J."/>
            <person name="Vandecasteele C."/>
            <person name="Vares D."/>
            <person name="Vear F."/>
            <person name="Vautrin S."/>
            <person name="Crespi M."/>
            <person name="Mangin B."/>
            <person name="Burke J.M."/>
            <person name="Salse J."/>
            <person name="Munos S."/>
            <person name="Vincourt P."/>
            <person name="Rieseberg L.H."/>
            <person name="Langlade N.B."/>
        </authorList>
    </citation>
    <scope>NUCLEOTIDE SEQUENCE</scope>
    <source>
        <tissue evidence="3">Leaves</tissue>
    </source>
</reference>
<dbReference type="PANTHER" id="PTHR31704:SF48">
    <property type="entry name" value="L10-INTERACTING MYB DOMAIN-CONTAINING PROTEIN-LIKE"/>
    <property type="match status" value="1"/>
</dbReference>
<comment type="caution">
    <text evidence="3">The sequence shown here is derived from an EMBL/GenBank/DDBJ whole genome shotgun (WGS) entry which is preliminary data.</text>
</comment>